<evidence type="ECO:0000256" key="1">
    <source>
        <dbReference type="ARBA" id="ARBA00001947"/>
    </source>
</evidence>
<dbReference type="PANTHER" id="PTHR43808:SF8">
    <property type="entry name" value="PEPTIDASE M20 DIMERISATION DOMAIN-CONTAINING PROTEIN"/>
    <property type="match status" value="1"/>
</dbReference>
<comment type="cofactor">
    <cofactor evidence="1">
        <name>Zn(2+)</name>
        <dbReference type="ChEBI" id="CHEBI:29105"/>
    </cofactor>
</comment>
<gene>
    <name evidence="7" type="ORF">M9R32_07480</name>
</gene>
<dbReference type="GO" id="GO:0046872">
    <property type="term" value="F:metal ion binding"/>
    <property type="evidence" value="ECO:0007669"/>
    <property type="project" value="UniProtKB-KW"/>
</dbReference>
<keyword evidence="4" id="KW-0378">Hydrolase</keyword>
<dbReference type="GO" id="GO:0016787">
    <property type="term" value="F:hydrolase activity"/>
    <property type="evidence" value="ECO:0007669"/>
    <property type="project" value="UniProtKB-KW"/>
</dbReference>
<dbReference type="Gene3D" id="3.30.70.360">
    <property type="match status" value="1"/>
</dbReference>
<proteinExistence type="inferred from homology"/>
<dbReference type="EMBL" id="JAMKBJ010000005">
    <property type="protein sequence ID" value="MCZ8537014.1"/>
    <property type="molecule type" value="Genomic_DNA"/>
</dbReference>
<evidence type="ECO:0000259" key="6">
    <source>
        <dbReference type="Pfam" id="PF07687"/>
    </source>
</evidence>
<dbReference type="InterPro" id="IPR002933">
    <property type="entry name" value="Peptidase_M20"/>
</dbReference>
<evidence type="ECO:0000313" key="7">
    <source>
        <dbReference type="EMBL" id="MCZ8537014.1"/>
    </source>
</evidence>
<sequence>MIELLKNLVAIKSDTEEGANDALRFCSKWLDSHEITHEVLENEGRLMIHAEIGQGPTTIVWNGHVDVVPGKIEQFNPIIEGDRLYGRGSADMKAGVAAMMEAFRRIYSAREQLKQRIVLHIVTDEETGGRKTSGHLVEIGRTGDFVICGEPTHLKLSVQSKGILHANVTLFGKAAHGSRPWEGTNAIEAAYKFNEQLKTLPFTKVSNPYYEYPSINLAKIQAGDRYNMVPDQCDVAYDIRFVPGQKWEEIIEQMTELAQSINPANIVKPGGKTPAITTTEDNAFVQSLAGVTAEVTQKDAVLFGQHGAADTRYYAKTGAGAIEFGPSGDDWHGPGEYVLISSVEQYADILTKHALV</sequence>
<name>A0A9X3RDF3_9BACL</name>
<organism evidence="7 8">
    <name type="scientific">Paenisporosarcina quisquiliarum</name>
    <dbReference type="NCBI Taxonomy" id="365346"/>
    <lineage>
        <taxon>Bacteria</taxon>
        <taxon>Bacillati</taxon>
        <taxon>Bacillota</taxon>
        <taxon>Bacilli</taxon>
        <taxon>Bacillales</taxon>
        <taxon>Caryophanaceae</taxon>
        <taxon>Paenisporosarcina</taxon>
    </lineage>
</organism>
<dbReference type="Proteomes" id="UP001152173">
    <property type="component" value="Unassembled WGS sequence"/>
</dbReference>
<dbReference type="InterPro" id="IPR036264">
    <property type="entry name" value="Bact_exopeptidase_dim_dom"/>
</dbReference>
<dbReference type="InterPro" id="IPR050072">
    <property type="entry name" value="Peptidase_M20A"/>
</dbReference>
<evidence type="ECO:0000256" key="3">
    <source>
        <dbReference type="ARBA" id="ARBA00022723"/>
    </source>
</evidence>
<evidence type="ECO:0000256" key="4">
    <source>
        <dbReference type="ARBA" id="ARBA00022801"/>
    </source>
</evidence>
<accession>A0A9X3RDF3</accession>
<reference evidence="7" key="1">
    <citation type="submission" date="2022-05" db="EMBL/GenBank/DDBJ databases">
        <authorList>
            <person name="Colautti A."/>
            <person name="Iacumin L."/>
        </authorList>
    </citation>
    <scope>NUCLEOTIDE SEQUENCE</scope>
    <source>
        <strain evidence="7">SK 55</strain>
    </source>
</reference>
<evidence type="ECO:0000313" key="8">
    <source>
        <dbReference type="Proteomes" id="UP001152173"/>
    </source>
</evidence>
<comment type="similarity">
    <text evidence="2">Belongs to the peptidase M20A family.</text>
</comment>
<dbReference type="Gene3D" id="3.40.630.10">
    <property type="entry name" value="Zn peptidases"/>
    <property type="match status" value="1"/>
</dbReference>
<protein>
    <submittedName>
        <fullName evidence="7">M20/M25/M40 family metallo-hydrolase</fullName>
    </submittedName>
</protein>
<dbReference type="SUPFAM" id="SSF55031">
    <property type="entry name" value="Bacterial exopeptidase dimerisation domain"/>
    <property type="match status" value="1"/>
</dbReference>
<dbReference type="InterPro" id="IPR011650">
    <property type="entry name" value="Peptidase_M20_dimer"/>
</dbReference>
<evidence type="ECO:0000256" key="5">
    <source>
        <dbReference type="ARBA" id="ARBA00022833"/>
    </source>
</evidence>
<keyword evidence="5" id="KW-0862">Zinc</keyword>
<dbReference type="Pfam" id="PF01546">
    <property type="entry name" value="Peptidase_M20"/>
    <property type="match status" value="1"/>
</dbReference>
<feature type="domain" description="Peptidase M20 dimerisation" evidence="6">
    <location>
        <begin position="160"/>
        <end position="263"/>
    </location>
</feature>
<comment type="caution">
    <text evidence="7">The sequence shown here is derived from an EMBL/GenBank/DDBJ whole genome shotgun (WGS) entry which is preliminary data.</text>
</comment>
<evidence type="ECO:0000256" key="2">
    <source>
        <dbReference type="ARBA" id="ARBA00006247"/>
    </source>
</evidence>
<dbReference type="SUPFAM" id="SSF53187">
    <property type="entry name" value="Zn-dependent exopeptidases"/>
    <property type="match status" value="1"/>
</dbReference>
<keyword evidence="3" id="KW-0479">Metal-binding</keyword>
<keyword evidence="8" id="KW-1185">Reference proteome</keyword>
<dbReference type="AlphaFoldDB" id="A0A9X3RDF3"/>
<dbReference type="RefSeq" id="WP_269926109.1">
    <property type="nucleotide sequence ID" value="NZ_JAMKBJ010000005.1"/>
</dbReference>
<dbReference type="Pfam" id="PF07687">
    <property type="entry name" value="M20_dimer"/>
    <property type="match status" value="1"/>
</dbReference>
<dbReference type="PANTHER" id="PTHR43808">
    <property type="entry name" value="ACETYLORNITHINE DEACETYLASE"/>
    <property type="match status" value="1"/>
</dbReference>